<keyword evidence="2" id="KW-1133">Transmembrane helix</keyword>
<keyword evidence="2" id="KW-0812">Transmembrane</keyword>
<dbReference type="Pfam" id="PF01464">
    <property type="entry name" value="SLT"/>
    <property type="match status" value="1"/>
</dbReference>
<dbReference type="EMBL" id="ATHI01000001">
    <property type="protein sequence ID" value="EPR36278.1"/>
    <property type="molecule type" value="Genomic_DNA"/>
</dbReference>
<organism evidence="4 5">
    <name type="scientific">Alkalidesulfovibrio alkalitolerans DSM 16529</name>
    <dbReference type="NCBI Taxonomy" id="1121439"/>
    <lineage>
        <taxon>Bacteria</taxon>
        <taxon>Pseudomonadati</taxon>
        <taxon>Thermodesulfobacteriota</taxon>
        <taxon>Desulfovibrionia</taxon>
        <taxon>Desulfovibrionales</taxon>
        <taxon>Desulfovibrionaceae</taxon>
        <taxon>Alkalidesulfovibrio</taxon>
    </lineage>
</organism>
<comment type="similarity">
    <text evidence="1">Belongs to the transglycosylase Slt family.</text>
</comment>
<evidence type="ECO:0000256" key="2">
    <source>
        <dbReference type="SAM" id="Phobius"/>
    </source>
</evidence>
<dbReference type="PATRIC" id="fig|1121439.3.peg.189"/>
<dbReference type="SUPFAM" id="SSF53955">
    <property type="entry name" value="Lysozyme-like"/>
    <property type="match status" value="1"/>
</dbReference>
<dbReference type="PANTHER" id="PTHR37423:SF2">
    <property type="entry name" value="MEMBRANE-BOUND LYTIC MUREIN TRANSGLYCOSYLASE C"/>
    <property type="match status" value="1"/>
</dbReference>
<dbReference type="eggNOG" id="COG4623">
    <property type="taxonomic scope" value="Bacteria"/>
</dbReference>
<dbReference type="AlphaFoldDB" id="S7UVA6"/>
<comment type="caution">
    <text evidence="4">The sequence shown here is derived from an EMBL/GenBank/DDBJ whole genome shotgun (WGS) entry which is preliminary data.</text>
</comment>
<reference evidence="4 5" key="1">
    <citation type="journal article" date="2013" name="Genome Announc.">
        <title>Draft genome sequences for three mercury-methylating, sulfate-reducing bacteria.</title>
        <authorList>
            <person name="Brown S.D."/>
            <person name="Hurt R.A.Jr."/>
            <person name="Gilmour C.C."/>
            <person name="Elias D.A."/>
        </authorList>
    </citation>
    <scope>NUCLEOTIDE SEQUENCE [LARGE SCALE GENOMIC DNA]</scope>
    <source>
        <strain evidence="4 5">DSM 16529</strain>
    </source>
</reference>
<dbReference type="InterPro" id="IPR008258">
    <property type="entry name" value="Transglycosylase_SLT_dom_1"/>
</dbReference>
<dbReference type="InterPro" id="IPR023346">
    <property type="entry name" value="Lysozyme-like_dom_sf"/>
</dbReference>
<proteinExistence type="inferred from homology"/>
<evidence type="ECO:0000313" key="4">
    <source>
        <dbReference type="EMBL" id="EPR36278.1"/>
    </source>
</evidence>
<dbReference type="Proteomes" id="UP000014975">
    <property type="component" value="Unassembled WGS sequence"/>
</dbReference>
<feature type="transmembrane region" description="Helical" evidence="2">
    <location>
        <begin position="12"/>
        <end position="31"/>
    </location>
</feature>
<keyword evidence="5" id="KW-1185">Reference proteome</keyword>
<feature type="domain" description="Transglycosylase SLT" evidence="3">
    <location>
        <begin position="292"/>
        <end position="402"/>
    </location>
</feature>
<dbReference type="RefSeq" id="WP_020885692.1">
    <property type="nucleotide sequence ID" value="NZ_ATHI01000001.1"/>
</dbReference>
<dbReference type="STRING" id="1121439.dsat_1806"/>
<protein>
    <submittedName>
        <fullName evidence="4">Lytic transglycosylase catalytic</fullName>
    </submittedName>
</protein>
<keyword evidence="2" id="KW-0472">Membrane</keyword>
<evidence type="ECO:0000259" key="3">
    <source>
        <dbReference type="Pfam" id="PF01464"/>
    </source>
</evidence>
<gene>
    <name evidence="4" type="ORF">dsat_1806</name>
</gene>
<evidence type="ECO:0000313" key="5">
    <source>
        <dbReference type="Proteomes" id="UP000014975"/>
    </source>
</evidence>
<accession>S7UVA6</accession>
<name>S7UVA6_9BACT</name>
<sequence>MHPHISLRRDWPGWAMVLALVCAQVWLLAVWPEKRPAVRDGVLVVAAAHSEMVRTTLSPYGPGLETDLVEAFCRANGLTPRWLFVDSWEEGWELLRTGKADVLVGPGLSPPPGVNGDRIRSGPRYAPSEVVILNTTDKYPLKTPKQLCDVPLILQNVQTLPTILNEYLEPRGCTFGPSMTTSPGMREMLALLQSPEARFGVAEARLFQLWQPFVPEVEPTARTGARIFRRWHWRTDTAYDESLALFWRDHGTALSAELKELYFGFFPVGYDAYEMIRLRQTVRDQMQFYREAIITAAKTNRIDPLLLAALIYQESRFDRHAQSPTGVRGLMQISQETADHLGMKDRTDPFESIEAGARYLRFLYDSLEDEGLPPWHRWFVALAAYNQGLGRTRAVLARTADRQLEPLGTAEDEALSMLGWETRGRRAEAAYNGRNQAGAFVRRVRLFYYILTGLSVLPGNEAEHLAPFAAALPPGWPRT</sequence>
<dbReference type="OrthoDB" id="9801695at2"/>
<dbReference type="SUPFAM" id="SSF53850">
    <property type="entry name" value="Periplasmic binding protein-like II"/>
    <property type="match status" value="1"/>
</dbReference>
<dbReference type="Gene3D" id="1.10.530.10">
    <property type="match status" value="1"/>
</dbReference>
<evidence type="ECO:0000256" key="1">
    <source>
        <dbReference type="ARBA" id="ARBA00007734"/>
    </source>
</evidence>
<dbReference type="PANTHER" id="PTHR37423">
    <property type="entry name" value="SOLUBLE LYTIC MUREIN TRANSGLYCOSYLASE-RELATED"/>
    <property type="match status" value="1"/>
</dbReference>